<dbReference type="PANTHER" id="PTHR11659">
    <property type="entry name" value="GLUTAMYL-TRNA GLN AMIDOTRANSFERASE SUBUNIT B MITOCHONDRIAL AND PROKARYOTIC PET112-RELATED"/>
    <property type="match status" value="1"/>
</dbReference>
<dbReference type="InterPro" id="IPR014746">
    <property type="entry name" value="Gln_synth/guanido_kin_cat_dom"/>
</dbReference>
<keyword evidence="2 7" id="KW-0436">Ligase</keyword>
<dbReference type="SUPFAM" id="SSF55931">
    <property type="entry name" value="Glutamine synthetase/guanido kinase"/>
    <property type="match status" value="1"/>
</dbReference>
<dbReference type="SMART" id="SM00845">
    <property type="entry name" value="GatB_Yqey"/>
    <property type="match status" value="1"/>
</dbReference>
<gene>
    <name evidence="9" type="ORF">A7U60_g5442</name>
</gene>
<dbReference type="HAMAP" id="MF_00121">
    <property type="entry name" value="GatB"/>
    <property type="match status" value="1"/>
</dbReference>
<comment type="catalytic activity">
    <reaction evidence="6 7">
        <text>L-glutamyl-tRNA(Gln) + L-glutamine + ATP + H2O = L-glutaminyl-tRNA(Gln) + L-glutamate + ADP + phosphate + H(+)</text>
        <dbReference type="Rhea" id="RHEA:17521"/>
        <dbReference type="Rhea" id="RHEA-COMP:9681"/>
        <dbReference type="Rhea" id="RHEA-COMP:9684"/>
        <dbReference type="ChEBI" id="CHEBI:15377"/>
        <dbReference type="ChEBI" id="CHEBI:15378"/>
        <dbReference type="ChEBI" id="CHEBI:29985"/>
        <dbReference type="ChEBI" id="CHEBI:30616"/>
        <dbReference type="ChEBI" id="CHEBI:43474"/>
        <dbReference type="ChEBI" id="CHEBI:58359"/>
        <dbReference type="ChEBI" id="CHEBI:78520"/>
        <dbReference type="ChEBI" id="CHEBI:78521"/>
        <dbReference type="ChEBI" id="CHEBI:456216"/>
    </reaction>
</comment>
<dbReference type="InterPro" id="IPR018027">
    <property type="entry name" value="Asn/Gln_amidotransferase"/>
</dbReference>
<dbReference type="InterPro" id="IPR017959">
    <property type="entry name" value="Asn/Gln-tRNA_amidoTrfase_suB/E"/>
</dbReference>
<dbReference type="InterPro" id="IPR004413">
    <property type="entry name" value="GatB"/>
</dbReference>
<organism evidence="9 10">
    <name type="scientific">Sanghuangporus baumii</name>
    <name type="common">Phellinus baumii</name>
    <dbReference type="NCBI Taxonomy" id="108892"/>
    <lineage>
        <taxon>Eukaryota</taxon>
        <taxon>Fungi</taxon>
        <taxon>Dikarya</taxon>
        <taxon>Basidiomycota</taxon>
        <taxon>Agaricomycotina</taxon>
        <taxon>Agaricomycetes</taxon>
        <taxon>Hymenochaetales</taxon>
        <taxon>Hymenochaetaceae</taxon>
        <taxon>Sanghuangporus</taxon>
    </lineage>
</organism>
<evidence type="ECO:0000256" key="2">
    <source>
        <dbReference type="ARBA" id="ARBA00022598"/>
    </source>
</evidence>
<dbReference type="InterPro" id="IPR023168">
    <property type="entry name" value="GatB_Yqey_C_2"/>
</dbReference>
<keyword evidence="10" id="KW-1185">Reference proteome</keyword>
<proteinExistence type="inferred from homology"/>
<feature type="domain" description="Asn/Gln amidotransferase" evidence="8">
    <location>
        <begin position="365"/>
        <end position="518"/>
    </location>
</feature>
<dbReference type="InterPro" id="IPR003789">
    <property type="entry name" value="Asn/Gln_tRNA_amidoTrase-B-like"/>
</dbReference>
<dbReference type="PANTHER" id="PTHR11659:SF0">
    <property type="entry name" value="GLUTAMYL-TRNA(GLN) AMIDOTRANSFERASE SUBUNIT B, MITOCHONDRIAL"/>
    <property type="match status" value="1"/>
</dbReference>
<dbReference type="NCBIfam" id="TIGR00133">
    <property type="entry name" value="gatB"/>
    <property type="match status" value="1"/>
</dbReference>
<comment type="subunit">
    <text evidence="7">Subunit of the heterotrimeric GatCAB amidotransferase (AdT) complex, composed of A, B and C subunits.</text>
</comment>
<dbReference type="GO" id="GO:0030956">
    <property type="term" value="C:glutamyl-tRNA(Gln) amidotransferase complex"/>
    <property type="evidence" value="ECO:0007669"/>
    <property type="project" value="UniProtKB-UniRule"/>
</dbReference>
<dbReference type="EC" id="6.3.5.-" evidence="7"/>
<keyword evidence="4 7" id="KW-0067">ATP-binding</keyword>
<keyword evidence="3 7" id="KW-0547">Nucleotide-binding</keyword>
<sequence length="523" mass="58680">MFRRCTRIIIRHEDVLVRSFASKSGSRVDGRWPGWEVVIGLEVHAQIKSRAKLFSHAWTSTYDESPNTHVDIFDAAFPGTLPKLNSSCVELAVRTALALNSTIQRRSAFDRKHYFYSDLPAGYQITQQYAPLAKGGRLKLRKDEVSVKIKQIQLEQDTAKSTFDQRSQQSVIDLNRAAHLTIEFARRTPEQAGEYLRTLQALLRSVGASDGNMEEGSLRCDANVSVHQAGDPKGTRCEIKNLNSVKFMTIAIRSEVLRHIEVLEAGGTVRQETRGFDEQTAETYLLRSKEDAPDYRYMPDPNLPPIILNEAYIESVRSSMPELPEQIRARLLAKGLSERDVDFLMSIDAGREVGFDGRLGGGFISYFDDVSNNRNAKVAINWITHDLYGLLVARKENFKDNIISAVQLGELIDLVESKKLTGTSGKRLLKHIIEKQSKAAPSAIAKELSLLALETNNEQTKEFVDKLCKEAIEALPEEAEVVRKGNLRVLNKLVGYVMKASKGRTDAQLIHTRLRNILADKAD</sequence>
<dbReference type="NCBIfam" id="NF004012">
    <property type="entry name" value="PRK05477.1-2"/>
    <property type="match status" value="1"/>
</dbReference>
<dbReference type="GO" id="GO:0005524">
    <property type="term" value="F:ATP binding"/>
    <property type="evidence" value="ECO:0007669"/>
    <property type="project" value="UniProtKB-KW"/>
</dbReference>
<evidence type="ECO:0000256" key="5">
    <source>
        <dbReference type="ARBA" id="ARBA00022917"/>
    </source>
</evidence>
<comment type="similarity">
    <text evidence="1 7">Belongs to the GatB/GatE family. GatB subfamily.</text>
</comment>
<dbReference type="Pfam" id="PF02637">
    <property type="entry name" value="GatB_Yqey"/>
    <property type="match status" value="1"/>
</dbReference>
<evidence type="ECO:0000256" key="7">
    <source>
        <dbReference type="HAMAP-Rule" id="MF_03147"/>
    </source>
</evidence>
<dbReference type="GO" id="GO:0050567">
    <property type="term" value="F:glutaminyl-tRNA synthase (glutamine-hydrolyzing) activity"/>
    <property type="evidence" value="ECO:0007669"/>
    <property type="project" value="UniProtKB-UniRule"/>
</dbReference>
<comment type="function">
    <text evidence="7">Allows the formation of correctly charged Gln-tRNA(Gln) through the transamidation of misacylated Glu-tRNA(Gln) in the mitochondria. The reaction takes place in the presence of glutamine and ATP through an activated gamma-phospho-Glu-tRNA(Gln).</text>
</comment>
<dbReference type="GO" id="GO:0032543">
    <property type="term" value="P:mitochondrial translation"/>
    <property type="evidence" value="ECO:0007669"/>
    <property type="project" value="UniProtKB-UniRule"/>
</dbReference>
<name>A0A9Q5HWY7_SANBA</name>
<dbReference type="GO" id="GO:0005739">
    <property type="term" value="C:mitochondrion"/>
    <property type="evidence" value="ECO:0007669"/>
    <property type="project" value="UniProtKB-SubCell"/>
</dbReference>
<dbReference type="GO" id="GO:0070681">
    <property type="term" value="P:glutaminyl-tRNAGln biosynthesis via transamidation"/>
    <property type="evidence" value="ECO:0007669"/>
    <property type="project" value="UniProtKB-UniRule"/>
</dbReference>
<keyword evidence="5 7" id="KW-0648">Protein biosynthesis</keyword>
<dbReference type="InterPro" id="IPR006075">
    <property type="entry name" value="Asn/Gln-tRNA_Trfase_suB/E_cat"/>
</dbReference>
<evidence type="ECO:0000256" key="4">
    <source>
        <dbReference type="ARBA" id="ARBA00022840"/>
    </source>
</evidence>
<evidence type="ECO:0000313" key="10">
    <source>
        <dbReference type="Proteomes" id="UP000757232"/>
    </source>
</evidence>
<comment type="subcellular location">
    <subcellularLocation>
        <location evidence="7">Mitochondrion</location>
    </subcellularLocation>
</comment>
<evidence type="ECO:0000256" key="3">
    <source>
        <dbReference type="ARBA" id="ARBA00022741"/>
    </source>
</evidence>
<evidence type="ECO:0000313" key="9">
    <source>
        <dbReference type="EMBL" id="OCB87537.1"/>
    </source>
</evidence>
<comment type="caution">
    <text evidence="9">The sequence shown here is derived from an EMBL/GenBank/DDBJ whole genome shotgun (WGS) entry which is preliminary data.</text>
</comment>
<dbReference type="OrthoDB" id="1722066at2759"/>
<dbReference type="SUPFAM" id="SSF89095">
    <property type="entry name" value="GatB/YqeY motif"/>
    <property type="match status" value="1"/>
</dbReference>
<accession>A0A9Q5HWY7</accession>
<keyword evidence="7" id="KW-0496">Mitochondrion</keyword>
<dbReference type="EMBL" id="LNZH02000191">
    <property type="protein sequence ID" value="OCB87537.1"/>
    <property type="molecule type" value="Genomic_DNA"/>
</dbReference>
<dbReference type="AlphaFoldDB" id="A0A9Q5HWY7"/>
<evidence type="ECO:0000259" key="8">
    <source>
        <dbReference type="SMART" id="SM00845"/>
    </source>
</evidence>
<dbReference type="Pfam" id="PF02934">
    <property type="entry name" value="GatB_N"/>
    <property type="match status" value="1"/>
</dbReference>
<protein>
    <recommendedName>
        <fullName evidence="7">Glutamyl-tRNA(Gln) amidotransferase subunit B, mitochondrial</fullName>
        <shortName evidence="7">Glu-AdT subunit B</shortName>
        <ecNumber evidence="7">6.3.5.-</ecNumber>
    </recommendedName>
</protein>
<dbReference type="Gene3D" id="1.10.10.410">
    <property type="match status" value="1"/>
</dbReference>
<dbReference type="NCBIfam" id="NF004014">
    <property type="entry name" value="PRK05477.1-4"/>
    <property type="match status" value="1"/>
</dbReference>
<evidence type="ECO:0000256" key="6">
    <source>
        <dbReference type="ARBA" id="ARBA00047913"/>
    </source>
</evidence>
<evidence type="ECO:0000256" key="1">
    <source>
        <dbReference type="ARBA" id="ARBA00005306"/>
    </source>
</evidence>
<dbReference type="Proteomes" id="UP000757232">
    <property type="component" value="Unassembled WGS sequence"/>
</dbReference>
<reference evidence="9" key="1">
    <citation type="submission" date="2016-06" db="EMBL/GenBank/DDBJ databases">
        <title>Draft Genome sequence of the fungus Inonotus baumii.</title>
        <authorList>
            <person name="Zhu H."/>
            <person name="Lin W."/>
        </authorList>
    </citation>
    <scope>NUCLEOTIDE SEQUENCE</scope>
    <source>
        <strain evidence="9">821</strain>
    </source>
</reference>